<feature type="region of interest" description="Disordered" evidence="1">
    <location>
        <begin position="1"/>
        <end position="66"/>
    </location>
</feature>
<comment type="caution">
    <text evidence="2">The sequence shown here is derived from an EMBL/GenBank/DDBJ whole genome shotgun (WGS) entry which is preliminary data.</text>
</comment>
<dbReference type="GeneID" id="63682201"/>
<dbReference type="HOGENOM" id="CLU_2832856_0_0_1"/>
<gene>
    <name evidence="2" type="ORF">SPBR_09154</name>
</gene>
<name>A0A0C2F284_9PEZI</name>
<dbReference type="AlphaFoldDB" id="A0A0C2F284"/>
<protein>
    <submittedName>
        <fullName evidence="2">Uncharacterized protein</fullName>
    </submittedName>
</protein>
<dbReference type="VEuPathDB" id="FungiDB:SPBR_09154"/>
<reference evidence="2 3" key="1">
    <citation type="journal article" date="2014" name="BMC Genomics">
        <title>Comparative genomics of the major fungal agents of human and animal Sporotrichosis: Sporothrix schenckii and Sporothrix brasiliensis.</title>
        <authorList>
            <person name="Teixeira M.M."/>
            <person name="de Almeida L.G."/>
            <person name="Kubitschek-Barreira P."/>
            <person name="Alves F.L."/>
            <person name="Kioshima E.S."/>
            <person name="Abadio A.K."/>
            <person name="Fernandes L."/>
            <person name="Derengowski L.S."/>
            <person name="Ferreira K.S."/>
            <person name="Souza R.C."/>
            <person name="Ruiz J.C."/>
            <person name="de Andrade N.C."/>
            <person name="Paes H.C."/>
            <person name="Nicola A.M."/>
            <person name="Albuquerque P."/>
            <person name="Gerber A.L."/>
            <person name="Martins V.P."/>
            <person name="Peconick L.D."/>
            <person name="Neto A.V."/>
            <person name="Chaucanez C.B."/>
            <person name="Silva P.A."/>
            <person name="Cunha O.L."/>
            <person name="de Oliveira F.F."/>
            <person name="dos Santos T.C."/>
            <person name="Barros A.L."/>
            <person name="Soares M.A."/>
            <person name="de Oliveira L.M."/>
            <person name="Marini M.M."/>
            <person name="Villalobos-Duno H."/>
            <person name="Cunha M.M."/>
            <person name="de Hoog S."/>
            <person name="da Silveira J.F."/>
            <person name="Henrissat B."/>
            <person name="Nino-Vega G.A."/>
            <person name="Cisalpino P.S."/>
            <person name="Mora-Montes H.M."/>
            <person name="Almeida S.R."/>
            <person name="Stajich J.E."/>
            <person name="Lopes-Bezerra L.M."/>
            <person name="Vasconcelos A.T."/>
            <person name="Felipe M.S."/>
        </authorList>
    </citation>
    <scope>NUCLEOTIDE SEQUENCE [LARGE SCALE GENOMIC DNA]</scope>
    <source>
        <strain evidence="2 3">5110</strain>
    </source>
</reference>
<dbReference type="RefSeq" id="XP_040621039.1">
    <property type="nucleotide sequence ID" value="XM_040767280.1"/>
</dbReference>
<feature type="compositionally biased region" description="Basic and acidic residues" evidence="1">
    <location>
        <begin position="1"/>
        <end position="12"/>
    </location>
</feature>
<evidence type="ECO:0000256" key="1">
    <source>
        <dbReference type="SAM" id="MobiDB-lite"/>
    </source>
</evidence>
<accession>A0A0C2F284</accession>
<evidence type="ECO:0000313" key="3">
    <source>
        <dbReference type="Proteomes" id="UP000031575"/>
    </source>
</evidence>
<keyword evidence="3" id="KW-1185">Reference proteome</keyword>
<feature type="compositionally biased region" description="Polar residues" evidence="1">
    <location>
        <begin position="56"/>
        <end position="66"/>
    </location>
</feature>
<organism evidence="2 3">
    <name type="scientific">Sporothrix brasiliensis 5110</name>
    <dbReference type="NCBI Taxonomy" id="1398154"/>
    <lineage>
        <taxon>Eukaryota</taxon>
        <taxon>Fungi</taxon>
        <taxon>Dikarya</taxon>
        <taxon>Ascomycota</taxon>
        <taxon>Pezizomycotina</taxon>
        <taxon>Sordariomycetes</taxon>
        <taxon>Sordariomycetidae</taxon>
        <taxon>Ophiostomatales</taxon>
        <taxon>Ophiostomataceae</taxon>
        <taxon>Sporothrix</taxon>
    </lineage>
</organism>
<sequence length="66" mass="7195">MLHDLHKLHNLHDASIPPVRIQSPPPLANQENIRGEDPLVAQYPTPTPTLAHVGPPNSNGNTTHRA</sequence>
<dbReference type="Proteomes" id="UP000031575">
    <property type="component" value="Unassembled WGS sequence"/>
</dbReference>
<dbReference type="EMBL" id="AWTV01000006">
    <property type="protein sequence ID" value="KIH93029.1"/>
    <property type="molecule type" value="Genomic_DNA"/>
</dbReference>
<evidence type="ECO:0000313" key="2">
    <source>
        <dbReference type="EMBL" id="KIH93029.1"/>
    </source>
</evidence>
<proteinExistence type="predicted"/>